<evidence type="ECO:0000313" key="2">
    <source>
        <dbReference type="Proteomes" id="UP000006620"/>
    </source>
</evidence>
<dbReference type="SUPFAM" id="SSF51120">
    <property type="entry name" value="beta-Roll"/>
    <property type="match status" value="3"/>
</dbReference>
<dbReference type="PRINTS" id="PR00313">
    <property type="entry name" value="CABNDNGRPT"/>
</dbReference>
<dbReference type="InterPro" id="IPR050557">
    <property type="entry name" value="RTX_toxin/Mannuronan_C5-epim"/>
</dbReference>
<protein>
    <submittedName>
        <fullName evidence="1">Hemolysin-type calcium-binding region protein</fullName>
    </submittedName>
</protein>
<reference evidence="1 2" key="2">
    <citation type="journal article" date="2013" name="Genome Announc.">
        <title>Genome Sequence of Growth-Improving Paenibacillus mucilaginosus Strain KNP414.</title>
        <authorList>
            <person name="Lu J.J."/>
            <person name="Wang J.F."/>
            <person name="Hu X.F."/>
        </authorList>
    </citation>
    <scope>NUCLEOTIDE SEQUENCE [LARGE SCALE GENOMIC DNA]</scope>
    <source>
        <strain evidence="1 2">KNP414</strain>
    </source>
</reference>
<sequence>MAYKQPLFGTAGDDLIRISPEGNQYVFGRDGNDTIHALGTRGGSLIHGGSGDDLITAEGPSHRIHGGEGKDQFILFSGENIVLDNQGNDGATFIGTGTDAKIANNKVDLGIGNDYVNAYDQKRMRVNMGEGDDRSRLYSHSGSIWKGGDGDDELVIFSTTGGRYEGGAGNDHFIDWPGDEYSPPSWSEGNTYFGGQGKDIFELSGSRHTVHGGDDSDWAHGYASNSVLYGESGDDSLNTSTFRSSIYGGEGNDSLGGTTSMSSFYGGQGNDSIGTGWALHDYSIGSYMDGGTGDDRLSTAGMDSLMIGGSGNDSLMLGGNIYKSGDLNTTMIGGSGSDLYAIGPTVGKCTIQDDGLAGEVDTLNILTATYKVGETQFTREEGDLIVTLIDEVNEQHEVLVEGFFGSPASRIERFVYGEGEDSFVFTDADVERMIQAASAASASTAGEYEKVSVTGAQLQELLIGPAIG</sequence>
<dbReference type="AlphaFoldDB" id="F8FQZ9"/>
<dbReference type="Gene3D" id="2.160.20.160">
    <property type="match status" value="1"/>
</dbReference>
<dbReference type="HOGENOM" id="CLU_592927_0_0_9"/>
<dbReference type="PATRIC" id="fig|1036673.3.peg.1670"/>
<dbReference type="Proteomes" id="UP000006620">
    <property type="component" value="Chromosome"/>
</dbReference>
<dbReference type="EMBL" id="CP002869">
    <property type="protein sequence ID" value="AEI40437.1"/>
    <property type="molecule type" value="Genomic_DNA"/>
</dbReference>
<dbReference type="Gene3D" id="2.150.10.10">
    <property type="entry name" value="Serralysin-like metalloprotease, C-terminal"/>
    <property type="match status" value="1"/>
</dbReference>
<organism evidence="1 2">
    <name type="scientific">Paenibacillus mucilaginosus (strain KNP414)</name>
    <dbReference type="NCBI Taxonomy" id="1036673"/>
    <lineage>
        <taxon>Bacteria</taxon>
        <taxon>Bacillati</taxon>
        <taxon>Bacillota</taxon>
        <taxon>Bacilli</taxon>
        <taxon>Bacillales</taxon>
        <taxon>Paenibacillaceae</taxon>
        <taxon>Paenibacillus</taxon>
    </lineage>
</organism>
<dbReference type="InterPro" id="IPR011049">
    <property type="entry name" value="Serralysin-like_metalloprot_C"/>
</dbReference>
<proteinExistence type="predicted"/>
<evidence type="ECO:0000313" key="1">
    <source>
        <dbReference type="EMBL" id="AEI40437.1"/>
    </source>
</evidence>
<dbReference type="PANTHER" id="PTHR38340">
    <property type="entry name" value="S-LAYER PROTEIN"/>
    <property type="match status" value="1"/>
</dbReference>
<dbReference type="PANTHER" id="PTHR38340:SF1">
    <property type="entry name" value="S-LAYER PROTEIN"/>
    <property type="match status" value="1"/>
</dbReference>
<accession>F8FQZ9</accession>
<gene>
    <name evidence="1" type="ordered locus">KNP414_01875</name>
</gene>
<reference evidence="2" key="1">
    <citation type="submission" date="2011-06" db="EMBL/GenBank/DDBJ databases">
        <title>Complete genome sequence of Paenibacillus mucilaginosus KNP414.</title>
        <authorList>
            <person name="Wang J."/>
            <person name="Hu S."/>
            <person name="Hu X."/>
            <person name="Zhang B."/>
            <person name="Dong D."/>
            <person name="Zhang S."/>
            <person name="Zhao K."/>
            <person name="Wu D."/>
        </authorList>
    </citation>
    <scope>NUCLEOTIDE SEQUENCE [LARGE SCALE GENOMIC DNA]</scope>
    <source>
        <strain evidence="2">KNP414</strain>
    </source>
</reference>
<dbReference type="RefSeq" id="WP_013915599.1">
    <property type="nucleotide sequence ID" value="NC_015690.1"/>
</dbReference>
<name>F8FQZ9_PAEMK</name>
<dbReference type="KEGG" id="pms:KNP414_01875"/>